<dbReference type="GO" id="GO:0000160">
    <property type="term" value="P:phosphorelay signal transduction system"/>
    <property type="evidence" value="ECO:0007669"/>
    <property type="project" value="InterPro"/>
</dbReference>
<dbReference type="EMBL" id="FWXI01000028">
    <property type="protein sequence ID" value="SMD12327.1"/>
    <property type="molecule type" value="Genomic_DNA"/>
</dbReference>
<dbReference type="CDD" id="cd17536">
    <property type="entry name" value="REC_YesN-like"/>
    <property type="match status" value="1"/>
</dbReference>
<dbReference type="Pfam" id="PF00072">
    <property type="entry name" value="Response_reg"/>
    <property type="match status" value="1"/>
</dbReference>
<feature type="modified residue" description="4-aspartylphosphate" evidence="1">
    <location>
        <position position="55"/>
    </location>
</feature>
<evidence type="ECO:0000259" key="2">
    <source>
        <dbReference type="PROSITE" id="PS50110"/>
    </source>
</evidence>
<dbReference type="SUPFAM" id="SSF52172">
    <property type="entry name" value="CheY-like"/>
    <property type="match status" value="1"/>
</dbReference>
<gene>
    <name evidence="3" type="ORF">SAMN04488500_12857</name>
</gene>
<protein>
    <submittedName>
        <fullName evidence="3">Response regulator receiver domain-containing protein</fullName>
    </submittedName>
</protein>
<reference evidence="3 4" key="1">
    <citation type="submission" date="2017-04" db="EMBL/GenBank/DDBJ databases">
        <authorList>
            <person name="Afonso C.L."/>
            <person name="Miller P.J."/>
            <person name="Scott M.A."/>
            <person name="Spackman E."/>
            <person name="Goraichik I."/>
            <person name="Dimitrov K.M."/>
            <person name="Suarez D.L."/>
            <person name="Swayne D.E."/>
        </authorList>
    </citation>
    <scope>NUCLEOTIDE SEQUENCE [LARGE SCALE GENOMIC DNA]</scope>
    <source>
        <strain evidence="3 4">DSM 5090</strain>
    </source>
</reference>
<feature type="domain" description="Response regulatory" evidence="2">
    <location>
        <begin position="3"/>
        <end position="120"/>
    </location>
</feature>
<dbReference type="Gene3D" id="3.40.50.2300">
    <property type="match status" value="1"/>
</dbReference>
<dbReference type="OrthoDB" id="324626at2"/>
<keyword evidence="4" id="KW-1185">Reference proteome</keyword>
<dbReference type="PANTHER" id="PTHR43228:SF1">
    <property type="entry name" value="TWO-COMPONENT RESPONSE REGULATOR ARR22"/>
    <property type="match status" value="1"/>
</dbReference>
<dbReference type="STRING" id="112901.SAMN04488500_12857"/>
<evidence type="ECO:0000256" key="1">
    <source>
        <dbReference type="PROSITE-ProRule" id="PRU00169"/>
    </source>
</evidence>
<name>A0A1W2ERI6_9FIRM</name>
<evidence type="ECO:0000313" key="3">
    <source>
        <dbReference type="EMBL" id="SMD12327.1"/>
    </source>
</evidence>
<evidence type="ECO:0000313" key="4">
    <source>
        <dbReference type="Proteomes" id="UP000192738"/>
    </source>
</evidence>
<dbReference type="RefSeq" id="WP_084578146.1">
    <property type="nucleotide sequence ID" value="NZ_CP155572.1"/>
</dbReference>
<dbReference type="InterPro" id="IPR052048">
    <property type="entry name" value="ST_Response_Regulator"/>
</dbReference>
<dbReference type="Proteomes" id="UP000192738">
    <property type="component" value="Unassembled WGS sequence"/>
</dbReference>
<sequence>MYKLIVVDDEELERQAIRFIVDRYCPEISVVGEASDGALALQVAAQVQPDIVLMDIRMPEMTGLDAAKHMRAIVPEAKIIFLTASGNSNYVKDAANLGAADYMLEPVRPDKLVRSLHCITHSKLAEELTISANKFDIAGSIELLGKVAPLG</sequence>
<dbReference type="SMART" id="SM00448">
    <property type="entry name" value="REC"/>
    <property type="match status" value="1"/>
</dbReference>
<proteinExistence type="predicted"/>
<organism evidence="3 4">
    <name type="scientific">Sporomusa malonica</name>
    <dbReference type="NCBI Taxonomy" id="112901"/>
    <lineage>
        <taxon>Bacteria</taxon>
        <taxon>Bacillati</taxon>
        <taxon>Bacillota</taxon>
        <taxon>Negativicutes</taxon>
        <taxon>Selenomonadales</taxon>
        <taxon>Sporomusaceae</taxon>
        <taxon>Sporomusa</taxon>
    </lineage>
</organism>
<dbReference type="AlphaFoldDB" id="A0A1W2ERI6"/>
<dbReference type="InterPro" id="IPR011006">
    <property type="entry name" value="CheY-like_superfamily"/>
</dbReference>
<dbReference type="PANTHER" id="PTHR43228">
    <property type="entry name" value="TWO-COMPONENT RESPONSE REGULATOR"/>
    <property type="match status" value="1"/>
</dbReference>
<dbReference type="InterPro" id="IPR001789">
    <property type="entry name" value="Sig_transdc_resp-reg_receiver"/>
</dbReference>
<keyword evidence="1" id="KW-0597">Phosphoprotein</keyword>
<accession>A0A1W2ERI6</accession>
<dbReference type="PROSITE" id="PS50110">
    <property type="entry name" value="RESPONSE_REGULATORY"/>
    <property type="match status" value="1"/>
</dbReference>